<feature type="transmembrane region" description="Helical" evidence="5">
    <location>
        <begin position="45"/>
        <end position="70"/>
    </location>
</feature>
<feature type="transmembrane region" description="Helical" evidence="5">
    <location>
        <begin position="223"/>
        <end position="242"/>
    </location>
</feature>
<comment type="subcellular location">
    <subcellularLocation>
        <location evidence="5">Cell membrane</location>
        <topology evidence="5">Multi-pass membrane protein</topology>
    </subcellularLocation>
    <subcellularLocation>
        <location evidence="1">Membrane</location>
        <topology evidence="1">Multi-pass membrane protein</topology>
    </subcellularLocation>
</comment>
<dbReference type="InterPro" id="IPR002781">
    <property type="entry name" value="TM_pro_TauE-like"/>
</dbReference>
<proteinExistence type="inferred from homology"/>
<dbReference type="GO" id="GO:0005886">
    <property type="term" value="C:plasma membrane"/>
    <property type="evidence" value="ECO:0007669"/>
    <property type="project" value="UniProtKB-SubCell"/>
</dbReference>
<dbReference type="PANTHER" id="PTHR43483">
    <property type="entry name" value="MEMBRANE TRANSPORTER PROTEIN HI_0806-RELATED"/>
    <property type="match status" value="1"/>
</dbReference>
<keyword evidence="3 5" id="KW-1133">Transmembrane helix</keyword>
<dbReference type="EMBL" id="FWZX01000012">
    <property type="protein sequence ID" value="SMF35626.1"/>
    <property type="molecule type" value="Genomic_DNA"/>
</dbReference>
<accession>A0A1Y6C3Q1</accession>
<dbReference type="PANTHER" id="PTHR43483:SF3">
    <property type="entry name" value="MEMBRANE TRANSPORTER PROTEIN HI_0806-RELATED"/>
    <property type="match status" value="1"/>
</dbReference>
<feature type="transmembrane region" description="Helical" evidence="5">
    <location>
        <begin position="90"/>
        <end position="109"/>
    </location>
</feature>
<organism evidence="6 7">
    <name type="scientific">Tistlia consotensis USBA 355</name>
    <dbReference type="NCBI Taxonomy" id="560819"/>
    <lineage>
        <taxon>Bacteria</taxon>
        <taxon>Pseudomonadati</taxon>
        <taxon>Pseudomonadota</taxon>
        <taxon>Alphaproteobacteria</taxon>
        <taxon>Rhodospirillales</taxon>
        <taxon>Rhodovibrionaceae</taxon>
        <taxon>Tistlia</taxon>
    </lineage>
</organism>
<dbReference type="AlphaFoldDB" id="A0A1Y6C3Q1"/>
<gene>
    <name evidence="6" type="ORF">SAMN05428998_11222</name>
</gene>
<dbReference type="RefSeq" id="WP_235017135.1">
    <property type="nucleotide sequence ID" value="NZ_FWZX01000012.1"/>
</dbReference>
<dbReference type="Pfam" id="PF01925">
    <property type="entry name" value="TauE"/>
    <property type="match status" value="1"/>
</dbReference>
<feature type="transmembrane region" description="Helical" evidence="5">
    <location>
        <begin position="12"/>
        <end position="33"/>
    </location>
</feature>
<evidence type="ECO:0000256" key="4">
    <source>
        <dbReference type="ARBA" id="ARBA00023136"/>
    </source>
</evidence>
<feature type="transmembrane region" description="Helical" evidence="5">
    <location>
        <begin position="154"/>
        <end position="177"/>
    </location>
</feature>
<keyword evidence="4 5" id="KW-0472">Membrane</keyword>
<dbReference type="STRING" id="560819.SAMN05428998_11222"/>
<keyword evidence="5" id="KW-1003">Cell membrane</keyword>
<reference evidence="6 7" key="1">
    <citation type="submission" date="2017-04" db="EMBL/GenBank/DDBJ databases">
        <authorList>
            <person name="Afonso C.L."/>
            <person name="Miller P.J."/>
            <person name="Scott M.A."/>
            <person name="Spackman E."/>
            <person name="Goraichik I."/>
            <person name="Dimitrov K.M."/>
            <person name="Suarez D.L."/>
            <person name="Swayne D.E."/>
        </authorList>
    </citation>
    <scope>NUCLEOTIDE SEQUENCE [LARGE SCALE GENOMIC DNA]</scope>
    <source>
        <strain evidence="6 7">USBA 355</strain>
    </source>
</reference>
<keyword evidence="7" id="KW-1185">Reference proteome</keyword>
<feature type="transmembrane region" description="Helical" evidence="5">
    <location>
        <begin position="116"/>
        <end position="134"/>
    </location>
</feature>
<evidence type="ECO:0000256" key="5">
    <source>
        <dbReference type="RuleBase" id="RU363041"/>
    </source>
</evidence>
<comment type="similarity">
    <text evidence="5">Belongs to the 4-toluene sulfonate uptake permease (TSUP) (TC 2.A.102) family.</text>
</comment>
<keyword evidence="2 5" id="KW-0812">Transmembrane</keyword>
<evidence type="ECO:0000256" key="2">
    <source>
        <dbReference type="ARBA" id="ARBA00022692"/>
    </source>
</evidence>
<evidence type="ECO:0000256" key="1">
    <source>
        <dbReference type="ARBA" id="ARBA00004141"/>
    </source>
</evidence>
<evidence type="ECO:0000313" key="7">
    <source>
        <dbReference type="Proteomes" id="UP000192917"/>
    </source>
</evidence>
<name>A0A1Y6C3Q1_9PROT</name>
<sequence length="278" mass="28258">MVDLPPLGELAWLAGAMIATGAFAGILAGLLGVGGGIVIVPVLNVILTVLGVEPAILMHVAVGTSLLTIIPTSIASARAHARRGAVDWALIRRWGATIVLGAILGGVAASHLRSAALSLIFAVIALSVALFMLLRPEGRSLFPRLPRGLLGQPIPLLIGGLSTLMGIGGGTLGVPILSACAYPVRSAVATASLFGLLIAVPGSASFVIAGWGHPDLPPFSLGFPNLLGLVCIAPLTILFAPLGAKIAHTIRPGLLRILFALFLTLTSVKMLLGALGVF</sequence>
<evidence type="ECO:0000313" key="6">
    <source>
        <dbReference type="EMBL" id="SMF35626.1"/>
    </source>
</evidence>
<feature type="transmembrane region" description="Helical" evidence="5">
    <location>
        <begin position="254"/>
        <end position="277"/>
    </location>
</feature>
<evidence type="ECO:0000256" key="3">
    <source>
        <dbReference type="ARBA" id="ARBA00022989"/>
    </source>
</evidence>
<dbReference type="Proteomes" id="UP000192917">
    <property type="component" value="Unassembled WGS sequence"/>
</dbReference>
<feature type="transmembrane region" description="Helical" evidence="5">
    <location>
        <begin position="189"/>
        <end position="211"/>
    </location>
</feature>
<protein>
    <recommendedName>
        <fullName evidence="5">Probable membrane transporter protein</fullName>
    </recommendedName>
</protein>